<name>A0AAD4ZL95_PRUDU</name>
<keyword evidence="2" id="KW-1185">Reference proteome</keyword>
<dbReference type="Proteomes" id="UP001054821">
    <property type="component" value="Chromosome 1"/>
</dbReference>
<evidence type="ECO:0000313" key="1">
    <source>
        <dbReference type="EMBL" id="KAI5349703.1"/>
    </source>
</evidence>
<dbReference type="AlphaFoldDB" id="A0AAD4ZL95"/>
<proteinExistence type="predicted"/>
<dbReference type="EMBL" id="JAJFAZ020000001">
    <property type="protein sequence ID" value="KAI5349703.1"/>
    <property type="molecule type" value="Genomic_DNA"/>
</dbReference>
<evidence type="ECO:0000313" key="2">
    <source>
        <dbReference type="Proteomes" id="UP001054821"/>
    </source>
</evidence>
<organism evidence="1 2">
    <name type="scientific">Prunus dulcis</name>
    <name type="common">Almond</name>
    <name type="synonym">Amygdalus dulcis</name>
    <dbReference type="NCBI Taxonomy" id="3755"/>
    <lineage>
        <taxon>Eukaryota</taxon>
        <taxon>Viridiplantae</taxon>
        <taxon>Streptophyta</taxon>
        <taxon>Embryophyta</taxon>
        <taxon>Tracheophyta</taxon>
        <taxon>Spermatophyta</taxon>
        <taxon>Magnoliopsida</taxon>
        <taxon>eudicotyledons</taxon>
        <taxon>Gunneridae</taxon>
        <taxon>Pentapetalae</taxon>
        <taxon>rosids</taxon>
        <taxon>fabids</taxon>
        <taxon>Rosales</taxon>
        <taxon>Rosaceae</taxon>
        <taxon>Amygdaloideae</taxon>
        <taxon>Amygdaleae</taxon>
        <taxon>Prunus</taxon>
    </lineage>
</organism>
<protein>
    <submittedName>
        <fullName evidence="1">Uncharacterized protein</fullName>
    </submittedName>
</protein>
<accession>A0AAD4ZL95</accession>
<comment type="caution">
    <text evidence="1">The sequence shown here is derived from an EMBL/GenBank/DDBJ whole genome shotgun (WGS) entry which is preliminary data.</text>
</comment>
<reference evidence="1 2" key="1">
    <citation type="journal article" date="2022" name="G3 (Bethesda)">
        <title>Whole-genome sequence and methylome profiling of the almond [Prunus dulcis (Mill.) D.A. Webb] cultivar 'Nonpareil'.</title>
        <authorList>
            <person name="D'Amico-Willman K.M."/>
            <person name="Ouma W.Z."/>
            <person name="Meulia T."/>
            <person name="Sideli G.M."/>
            <person name="Gradziel T.M."/>
            <person name="Fresnedo-Ramirez J."/>
        </authorList>
    </citation>
    <scope>NUCLEOTIDE SEQUENCE [LARGE SCALE GENOMIC DNA]</scope>
    <source>
        <strain evidence="1">Clone GOH B32 T37-40</strain>
    </source>
</reference>
<sequence>MHGLLPIAQPHCRLCSLLTEAQPFANHQLQFLGPLRRYPKATAKFSRFLPNGRILGTSFSKPCRIFNGLALTTHKGSAHLPSVGDLPVLQLKAVTTLPSEILPNTSCRSALR</sequence>
<gene>
    <name evidence="1" type="ORF">L3X38_002592</name>
</gene>